<reference evidence="2" key="1">
    <citation type="submission" date="2025-08" db="UniProtKB">
        <authorList>
            <consortium name="RefSeq"/>
        </authorList>
    </citation>
    <scope>IDENTIFICATION</scope>
    <source>
        <tissue evidence="2">Gonad</tissue>
    </source>
</reference>
<gene>
    <name evidence="2" type="primary">LOC109480339</name>
</gene>
<proteinExistence type="predicted"/>
<dbReference type="RefSeq" id="XP_019638091.1">
    <property type="nucleotide sequence ID" value="XM_019782532.1"/>
</dbReference>
<accession>A0A6P5A8M2</accession>
<dbReference type="GeneID" id="109480339"/>
<dbReference type="OrthoDB" id="10160478at2759"/>
<keyword evidence="1" id="KW-1185">Reference proteome</keyword>
<organism evidence="1 2">
    <name type="scientific">Branchiostoma belcheri</name>
    <name type="common">Amphioxus</name>
    <dbReference type="NCBI Taxonomy" id="7741"/>
    <lineage>
        <taxon>Eukaryota</taxon>
        <taxon>Metazoa</taxon>
        <taxon>Chordata</taxon>
        <taxon>Cephalochordata</taxon>
        <taxon>Leptocardii</taxon>
        <taxon>Amphioxiformes</taxon>
        <taxon>Branchiostomatidae</taxon>
        <taxon>Branchiostoma</taxon>
    </lineage>
</organism>
<dbReference type="KEGG" id="bbel:109480339"/>
<evidence type="ECO:0000313" key="2">
    <source>
        <dbReference type="RefSeq" id="XP_019638091.1"/>
    </source>
</evidence>
<dbReference type="Proteomes" id="UP000515135">
    <property type="component" value="Unplaced"/>
</dbReference>
<evidence type="ECO:0000313" key="1">
    <source>
        <dbReference type="Proteomes" id="UP000515135"/>
    </source>
</evidence>
<protein>
    <submittedName>
        <fullName evidence="2">Uncharacterized protein LOC109480339</fullName>
    </submittedName>
</protein>
<sequence>MAEEGKDSPKDPVLAFEKVEARLLKCHYGYLIEKTKRWGGNPTGRLTWAPLTEKNKSKALLWVYTFKTTSPEDGTFVVLEFVRSGKFIIGPEYPDAKVILKKGGFTPKSPVHIKKDTDPRLLMMRGSIGGGTADVVFEAYESDDTKYVVTLYNNRNKAARVLPEGGANSDGQTVQLHDPELQHTDDDNDFLEVVP</sequence>
<name>A0A6P5A8M2_BRABE</name>
<dbReference type="AlphaFoldDB" id="A0A6P5A8M2"/>